<dbReference type="Pfam" id="PF14299">
    <property type="entry name" value="PP2"/>
    <property type="match status" value="2"/>
</dbReference>
<dbReference type="Pfam" id="PF00069">
    <property type="entry name" value="Pkinase"/>
    <property type="match status" value="1"/>
</dbReference>
<dbReference type="Gene3D" id="1.10.510.10">
    <property type="entry name" value="Transferase(Phosphotransferase) domain 1"/>
    <property type="match status" value="1"/>
</dbReference>
<organism evidence="2 3">
    <name type="scientific">Artemisia annua</name>
    <name type="common">Sweet wormwood</name>
    <dbReference type="NCBI Taxonomy" id="35608"/>
    <lineage>
        <taxon>Eukaryota</taxon>
        <taxon>Viridiplantae</taxon>
        <taxon>Streptophyta</taxon>
        <taxon>Embryophyta</taxon>
        <taxon>Tracheophyta</taxon>
        <taxon>Spermatophyta</taxon>
        <taxon>Magnoliopsida</taxon>
        <taxon>eudicotyledons</taxon>
        <taxon>Gunneridae</taxon>
        <taxon>Pentapetalae</taxon>
        <taxon>asterids</taxon>
        <taxon>campanulids</taxon>
        <taxon>Asterales</taxon>
        <taxon>Asteraceae</taxon>
        <taxon>Asteroideae</taxon>
        <taxon>Anthemideae</taxon>
        <taxon>Artemisiinae</taxon>
        <taxon>Artemisia</taxon>
    </lineage>
</organism>
<dbReference type="PANTHER" id="PTHR27003">
    <property type="entry name" value="OS07G0166700 PROTEIN"/>
    <property type="match status" value="1"/>
</dbReference>
<dbReference type="InterPro" id="IPR000719">
    <property type="entry name" value="Prot_kinase_dom"/>
</dbReference>
<dbReference type="PROSITE" id="PS00108">
    <property type="entry name" value="PROTEIN_KINASE_ST"/>
    <property type="match status" value="1"/>
</dbReference>
<dbReference type="EMBL" id="PKPP01000472">
    <property type="protein sequence ID" value="PWA92334.1"/>
    <property type="molecule type" value="Genomic_DNA"/>
</dbReference>
<dbReference type="Proteomes" id="UP000245207">
    <property type="component" value="Unassembled WGS sequence"/>
</dbReference>
<dbReference type="SUPFAM" id="SSF56112">
    <property type="entry name" value="Protein kinase-like (PK-like)"/>
    <property type="match status" value="1"/>
</dbReference>
<dbReference type="GO" id="GO:0004714">
    <property type="term" value="F:transmembrane receptor protein tyrosine kinase activity"/>
    <property type="evidence" value="ECO:0007669"/>
    <property type="project" value="InterPro"/>
</dbReference>
<evidence type="ECO:0000313" key="3">
    <source>
        <dbReference type="Proteomes" id="UP000245207"/>
    </source>
</evidence>
<keyword evidence="3" id="KW-1185">Reference proteome</keyword>
<sequence>MNTIAAKRLKTHHGQGEHHFLIELEILFDYKHENIIRLEGYCNEKDEKIIVYEHAFEGSLEKHLDNRSLTWKKRLQISVDVACGLAFLHGGAQTNEMVIHRDIKCANILINSDWKAKISDFGLSSITTINQKDVSHLVGTKGYVDPEYQISGFFTEKSDIYSLGVVLFEILYGKLVAPKNYDKKNVDNILKGIHKKENLDYIVFPPMIKKIAPESLSTFREIVSKCLQYERTSRPTAKEVLQQLKKAMEFQEEYEIWQPKLPKDYKDIIQISKSPEMYSTKSNKDLYNIFSNGILLPKDKVWFSLGNNGERNEMISARKFSYKNRRLHLWRSVPESRFQKVAKLLDISNLKIQIQVKTQFLSQDVTYGVHLVFKFCDRPISSKPMYVNLTYKMESNILHSYFATSRNDNWMMTELCRFWNNKEHNDFSVLLESLSRYYCGSDAIYVEGIEFRAMDKVKNDKPEEVQSVLESDSMDNVQKLPTDCDDIIKCSSQSVRDSSKEELYSLLINWILIDDDEKLFSLSKRNGKKCHMLPAKAVLFNSSNVKLFALRDSVHSRFHKEVELLSPPQFRIQCKIESRLLSSNTKYMCYLVFKISPKCRGLHYPVKVRDQLHRKNKETEIIYFRPPSQINLHDTFRVPEERKDGWMEVKVWEFRTDIEQKESHAMDLKLISYEGNLKGLILYGLEFQPM</sequence>
<dbReference type="GO" id="GO:0009506">
    <property type="term" value="C:plasmodesma"/>
    <property type="evidence" value="ECO:0007669"/>
    <property type="project" value="TreeGrafter"/>
</dbReference>
<gene>
    <name evidence="2" type="ORF">CTI12_AA081090</name>
</gene>
<dbReference type="Gene3D" id="3.30.200.20">
    <property type="entry name" value="Phosphorylase Kinase, domain 1"/>
    <property type="match status" value="1"/>
</dbReference>
<keyword evidence="2" id="KW-0808">Transferase</keyword>
<keyword evidence="2" id="KW-0418">Kinase</keyword>
<comment type="caution">
    <text evidence="2">The sequence shown here is derived from an EMBL/GenBank/DDBJ whole genome shotgun (WGS) entry which is preliminary data.</text>
</comment>
<dbReference type="InterPro" id="IPR008271">
    <property type="entry name" value="Ser/Thr_kinase_AS"/>
</dbReference>
<proteinExistence type="predicted"/>
<protein>
    <submittedName>
        <fullName evidence="2">Protein kinase-like domain, Phloem protein 2-like protein</fullName>
    </submittedName>
</protein>
<accession>A0A2U1Q2T8</accession>
<dbReference type="InterPro" id="IPR045272">
    <property type="entry name" value="ANXUR1/2-like"/>
</dbReference>
<dbReference type="AlphaFoldDB" id="A0A2U1Q2T8"/>
<dbReference type="GO" id="GO:0005524">
    <property type="term" value="F:ATP binding"/>
    <property type="evidence" value="ECO:0007669"/>
    <property type="project" value="InterPro"/>
</dbReference>
<reference evidence="2 3" key="1">
    <citation type="journal article" date="2018" name="Mol. Plant">
        <title>The genome of Artemisia annua provides insight into the evolution of Asteraceae family and artemisinin biosynthesis.</title>
        <authorList>
            <person name="Shen Q."/>
            <person name="Zhang L."/>
            <person name="Liao Z."/>
            <person name="Wang S."/>
            <person name="Yan T."/>
            <person name="Shi P."/>
            <person name="Liu M."/>
            <person name="Fu X."/>
            <person name="Pan Q."/>
            <person name="Wang Y."/>
            <person name="Lv Z."/>
            <person name="Lu X."/>
            <person name="Zhang F."/>
            <person name="Jiang W."/>
            <person name="Ma Y."/>
            <person name="Chen M."/>
            <person name="Hao X."/>
            <person name="Li L."/>
            <person name="Tang Y."/>
            <person name="Lv G."/>
            <person name="Zhou Y."/>
            <person name="Sun X."/>
            <person name="Brodelius P.E."/>
            <person name="Rose J.K.C."/>
            <person name="Tang K."/>
        </authorList>
    </citation>
    <scope>NUCLEOTIDE SEQUENCE [LARGE SCALE GENOMIC DNA]</scope>
    <source>
        <strain evidence="3">cv. Huhao1</strain>
        <tissue evidence="2">Leaf</tissue>
    </source>
</reference>
<dbReference type="InterPro" id="IPR025886">
    <property type="entry name" value="PP2-like"/>
</dbReference>
<dbReference type="InterPro" id="IPR011009">
    <property type="entry name" value="Kinase-like_dom_sf"/>
</dbReference>
<dbReference type="SMART" id="SM00220">
    <property type="entry name" value="S_TKc"/>
    <property type="match status" value="1"/>
</dbReference>
<evidence type="ECO:0000259" key="1">
    <source>
        <dbReference type="PROSITE" id="PS50011"/>
    </source>
</evidence>
<feature type="domain" description="Protein kinase" evidence="1">
    <location>
        <begin position="1"/>
        <end position="251"/>
    </location>
</feature>
<dbReference type="STRING" id="35608.A0A2U1Q2T8"/>
<dbReference type="GO" id="GO:0005886">
    <property type="term" value="C:plasma membrane"/>
    <property type="evidence" value="ECO:0007669"/>
    <property type="project" value="TreeGrafter"/>
</dbReference>
<name>A0A2U1Q2T8_ARTAN</name>
<dbReference type="PANTHER" id="PTHR27003:SF471">
    <property type="entry name" value="VASCULAR ENDOTHELIAL GROWTH FACTOR RECEPTOR 2 (VEGFR2)-RELATED"/>
    <property type="match status" value="1"/>
</dbReference>
<evidence type="ECO:0000313" key="2">
    <source>
        <dbReference type="EMBL" id="PWA92334.1"/>
    </source>
</evidence>
<dbReference type="PROSITE" id="PS50011">
    <property type="entry name" value="PROTEIN_KINASE_DOM"/>
    <property type="match status" value="1"/>
</dbReference>
<dbReference type="OrthoDB" id="1681189at2759"/>